<dbReference type="AlphaFoldDB" id="A0A8S0VTT5"/>
<feature type="chain" id="PRO_5035924194" description="Inhibitor I9 domain-containing protein" evidence="1">
    <location>
        <begin position="21"/>
        <end position="119"/>
    </location>
</feature>
<keyword evidence="1" id="KW-0732">Signal</keyword>
<comment type="caution">
    <text evidence="2">The sequence shown here is derived from an EMBL/GenBank/DDBJ whole genome shotgun (WGS) entry which is preliminary data.</text>
</comment>
<evidence type="ECO:0000313" key="2">
    <source>
        <dbReference type="EMBL" id="CAA7260990.1"/>
    </source>
</evidence>
<dbReference type="Proteomes" id="UP000467700">
    <property type="component" value="Unassembled WGS sequence"/>
</dbReference>
<reference evidence="2 3" key="1">
    <citation type="submission" date="2020-01" db="EMBL/GenBank/DDBJ databases">
        <authorList>
            <person name="Gupta K D."/>
        </authorList>
    </citation>
    <scope>NUCLEOTIDE SEQUENCE [LARGE SCALE GENOMIC DNA]</scope>
</reference>
<feature type="signal peptide" evidence="1">
    <location>
        <begin position="1"/>
        <end position="20"/>
    </location>
</feature>
<proteinExistence type="predicted"/>
<sequence length="119" mass="13500">MQITLVSSILFFTGMAAVTASPINLRPLNPQPSFGVLAVDNQARDGDVHVLMARYRQHSLHPIYLRRLAAGFSSELEGREWDNLVDELEAREDGFEIESREPFTRHLHVGVEVKDYHLS</sequence>
<gene>
    <name evidence="2" type="ORF">AAE3_LOCUS3114</name>
</gene>
<organism evidence="2 3">
    <name type="scientific">Cyclocybe aegerita</name>
    <name type="common">Black poplar mushroom</name>
    <name type="synonym">Agrocybe aegerita</name>
    <dbReference type="NCBI Taxonomy" id="1973307"/>
    <lineage>
        <taxon>Eukaryota</taxon>
        <taxon>Fungi</taxon>
        <taxon>Dikarya</taxon>
        <taxon>Basidiomycota</taxon>
        <taxon>Agaricomycotina</taxon>
        <taxon>Agaricomycetes</taxon>
        <taxon>Agaricomycetidae</taxon>
        <taxon>Agaricales</taxon>
        <taxon>Agaricineae</taxon>
        <taxon>Bolbitiaceae</taxon>
        <taxon>Cyclocybe</taxon>
    </lineage>
</organism>
<evidence type="ECO:0000256" key="1">
    <source>
        <dbReference type="SAM" id="SignalP"/>
    </source>
</evidence>
<accession>A0A8S0VTT5</accession>
<dbReference type="EMBL" id="CACVBS010000031">
    <property type="protein sequence ID" value="CAA7260990.1"/>
    <property type="molecule type" value="Genomic_DNA"/>
</dbReference>
<evidence type="ECO:0000313" key="3">
    <source>
        <dbReference type="Proteomes" id="UP000467700"/>
    </source>
</evidence>
<evidence type="ECO:0008006" key="4">
    <source>
        <dbReference type="Google" id="ProtNLM"/>
    </source>
</evidence>
<name>A0A8S0VTT5_CYCAE</name>
<protein>
    <recommendedName>
        <fullName evidence="4">Inhibitor I9 domain-containing protein</fullName>
    </recommendedName>
</protein>
<keyword evidence="3" id="KW-1185">Reference proteome</keyword>